<feature type="compositionally biased region" description="Basic and acidic residues" evidence="2">
    <location>
        <begin position="107"/>
        <end position="124"/>
    </location>
</feature>
<feature type="domain" description="CEP152 CEP63 binding coiled coil" evidence="3">
    <location>
        <begin position="1280"/>
        <end position="1330"/>
    </location>
</feature>
<feature type="coiled-coil region" evidence="1">
    <location>
        <begin position="617"/>
        <end position="665"/>
    </location>
</feature>
<dbReference type="InterPro" id="IPR051235">
    <property type="entry name" value="CEP152/SHC-Transforming"/>
</dbReference>
<feature type="region of interest" description="Disordered" evidence="2">
    <location>
        <begin position="1"/>
        <end position="25"/>
    </location>
</feature>
<dbReference type="Pfam" id="PF25769">
    <property type="entry name" value="PLK4_bind_CEP152"/>
    <property type="match status" value="1"/>
</dbReference>
<feature type="coiled-coil region" evidence="1">
    <location>
        <begin position="241"/>
        <end position="331"/>
    </location>
</feature>
<gene>
    <name evidence="5" type="primary">CEP152</name>
</gene>
<evidence type="ECO:0000313" key="5">
    <source>
        <dbReference type="RefSeq" id="XP_008566879.1"/>
    </source>
</evidence>
<feature type="coiled-coil region" evidence="1">
    <location>
        <begin position="966"/>
        <end position="1047"/>
    </location>
</feature>
<feature type="compositionally biased region" description="Acidic residues" evidence="2">
    <location>
        <begin position="14"/>
        <end position="24"/>
    </location>
</feature>
<dbReference type="InterPro" id="IPR057659">
    <property type="entry name" value="CEP152_CC"/>
</dbReference>
<sequence>MSLDFGSVALQTQNEDEEYDNEDYEREKELQQLLTDLPHDMLDDDLSSPELHYSDCSEDGVEEEAHHSEQLEMNWNEHQVLPKSQSVNDCNELKGFYVGEKCGNGWEENRSKTEDRYPGYHLEEGGDEGGSGYSPPSPPHICEQTDLYHLPENFRPYTNGQKQEFNNQPTNAITFSDSQRNHFQGPSCQALEPYKVTYIPYQSSAQNNGSPAQEIAGSDTFEGLQQQFLGANGNSAENIQIIQLQVLNKAKERQLDNLVEKLNESEHQIRYLNHQLLMIKDEKDGLTLSLRESQKLFQNGKEREIQLEAQIKALETQIQALKVNEEQMIKKSRTTEMALESLKQQLVDLHHSESLQRTREQHESIVMGLTKKYEEQVLSLQKNLDATITAFKEQEVICSNLKDHVKQLERNEEAIKLEKTEIINRLTRSLEESQQQCAHLLQSGSVQEVAQLRLQLQQAQKAHAMSENMNKALQEELTGLKHEISLYESAAKLGIPPSDSEGELNIELTESYVDLGIRKVNWKKSKVNSSVQQEDPNEELLKDEVILKLKAEVQRLLGSNSAKRHLVFQLQNELKGCHKKIEDLQVKKDENSIEVEIKTDTSEKTANQLRPVSSTSNVIAKDDILQLKNEIQVLQQQNQELKETEEKLRNTNQDLCNQMRQMVQDFDHDKQEAVDRCERTYQQHHEAMKTQIRESLLAKHALEKQQLFEAYEGTHLQLRSDLDKMNKEMAAVQECYLEVCREKDNLELTLRKTIEKEQQAQEKKRQLLEEREEYVSKLQIELKEKYQDTLMMEKNKWLKEQETDIKQQVENEVMLAKAHWDEEQKVIKQKLIQQLEMEWQSKLDQSVNAVKKMISDCGSQTDQATTTDIISKKEMAVVIEEHTQKIQQELEQEKEIAVKRALKKLEIELELKYCENIAKQVETAVQNARHRWLEELPGLAEYRARVRAEQKKWEQQQESSVAKQISMAVSEAKEKWKSELENMKKNVIPSKELEEKIHSLQKELELKNEEIPVVVRAELAKARSIWNKEKQEEIHRIQEQNEQDYRQFLDDHRNKINEVLAAAKEDFMKQKTELLLQKETELQTCLDQSHREWTVQEARRIQLEIYQYEEDILTVLGFLLRDTQKEYVGGSEDKQLMEIMSTCSSKWVTEQYCEKLKACIKKAFQDTFSLLIENADPEWEKRNMAEISKDPASEHIGRGDPGVPAALHAPTSGQHIQPLALQDTEAEAEENSKVVEELIEENNDMKNKLEELRILCKIPPRSLSEGAIENACLRYNGRALEELRGQYIKAVKKIKCDMLRYIQESKERAAEMVKAEVLRERQETARKMRKYYLICLQQILQDNGKEEGAEKKIMNAASKLATMAKLLESPISNRPQSKTTQSALPLTSVMLIGVEKSKRSDVNQNIPHYIESKSSSVKTVPRSMCEQVPKRRAACNLRRRLEDSEHGDIKHVDSKESHLDFQFGDRSCKHQDILPRNVSPEFVPCEGEGGFGLYKKNDLLSDTGSESLLHSAAYPFRGTFRKKPSPRCTSGLSESGSTNMTFQGPDERPGLKVYTCNPVMESENAASEKSQGLGVQEAPVKDGGDLSDSLGWHSKSATLPCNSHEVSFLHSRPQGTQDILGEFVNFKQFSATNCLSDTEKNNMICQQMKCHSDHAPDLSEEAMYSQPGKISVTLGHPSCHKADTLKSDFKKLSSTVPSSVCRQPSRKVIAPLSSQQDSGFDSPFFNVD</sequence>
<dbReference type="GeneID" id="103587216"/>
<feature type="coiled-coil region" evidence="1">
    <location>
        <begin position="1221"/>
        <end position="1255"/>
    </location>
</feature>
<dbReference type="PANTHER" id="PTHR10337:SF6">
    <property type="entry name" value="CENTROSOMAL PROTEIN OF 152 KDA"/>
    <property type="match status" value="1"/>
</dbReference>
<protein>
    <submittedName>
        <fullName evidence="5">Centrosomal protein of 152 kDa</fullName>
    </submittedName>
</protein>
<evidence type="ECO:0000256" key="1">
    <source>
        <dbReference type="SAM" id="Coils"/>
    </source>
</evidence>
<feature type="region of interest" description="Disordered" evidence="2">
    <location>
        <begin position="39"/>
        <end position="69"/>
    </location>
</feature>
<dbReference type="Pfam" id="PF25770">
    <property type="entry name" value="CC_CEP63-bind_CEP152"/>
    <property type="match status" value="1"/>
</dbReference>
<keyword evidence="4" id="KW-1185">Reference proteome</keyword>
<feature type="compositionally biased region" description="Polar residues" evidence="2">
    <location>
        <begin position="1527"/>
        <end position="1542"/>
    </location>
</feature>
<evidence type="ECO:0000313" key="4">
    <source>
        <dbReference type="Proteomes" id="UP000694923"/>
    </source>
</evidence>
<dbReference type="InterPro" id="IPR057664">
    <property type="entry name" value="CEP152_PLK4_bind"/>
</dbReference>
<proteinExistence type="predicted"/>
<feature type="coiled-coil region" evidence="1">
    <location>
        <begin position="743"/>
        <end position="784"/>
    </location>
</feature>
<feature type="region of interest" description="Disordered" evidence="2">
    <location>
        <begin position="107"/>
        <end position="135"/>
    </location>
</feature>
<evidence type="ECO:0000256" key="2">
    <source>
        <dbReference type="SAM" id="MobiDB-lite"/>
    </source>
</evidence>
<evidence type="ECO:0000259" key="3">
    <source>
        <dbReference type="Pfam" id="PF25770"/>
    </source>
</evidence>
<organism evidence="4 5">
    <name type="scientific">Galeopterus variegatus</name>
    <name type="common">Malayan flying lemur</name>
    <name type="synonym">Cynocephalus variegatus</name>
    <dbReference type="NCBI Taxonomy" id="482537"/>
    <lineage>
        <taxon>Eukaryota</taxon>
        <taxon>Metazoa</taxon>
        <taxon>Chordata</taxon>
        <taxon>Craniata</taxon>
        <taxon>Vertebrata</taxon>
        <taxon>Euteleostomi</taxon>
        <taxon>Mammalia</taxon>
        <taxon>Eutheria</taxon>
        <taxon>Euarchontoglires</taxon>
        <taxon>Dermoptera</taxon>
        <taxon>Cynocephalidae</taxon>
        <taxon>Galeopterus</taxon>
    </lineage>
</organism>
<dbReference type="RefSeq" id="XP_008566879.1">
    <property type="nucleotide sequence ID" value="XM_008568657.1"/>
</dbReference>
<dbReference type="PANTHER" id="PTHR10337">
    <property type="entry name" value="SHC TRANSFORMING PROTEIN"/>
    <property type="match status" value="1"/>
</dbReference>
<feature type="coiled-coil region" evidence="1">
    <location>
        <begin position="391"/>
        <end position="490"/>
    </location>
</feature>
<name>A0ABM0QET8_GALVR</name>
<feature type="region of interest" description="Disordered" evidence="2">
    <location>
        <begin position="1190"/>
        <end position="1210"/>
    </location>
</feature>
<accession>A0ABM0QET8</accession>
<keyword evidence="1" id="KW-0175">Coiled coil</keyword>
<reference evidence="5" key="1">
    <citation type="submission" date="2025-08" db="UniProtKB">
        <authorList>
            <consortium name="RefSeq"/>
        </authorList>
    </citation>
    <scope>IDENTIFICATION</scope>
</reference>
<feature type="region of interest" description="Disordered" evidence="2">
    <location>
        <begin position="1525"/>
        <end position="1547"/>
    </location>
</feature>
<dbReference type="Proteomes" id="UP000694923">
    <property type="component" value="Unplaced"/>
</dbReference>